<feature type="region of interest" description="Disordered" evidence="1">
    <location>
        <begin position="1"/>
        <end position="21"/>
    </location>
</feature>
<dbReference type="GO" id="GO:0004672">
    <property type="term" value="F:protein kinase activity"/>
    <property type="evidence" value="ECO:0007669"/>
    <property type="project" value="InterPro"/>
</dbReference>
<dbReference type="Pfam" id="PF00069">
    <property type="entry name" value="Pkinase"/>
    <property type="match status" value="2"/>
</dbReference>
<protein>
    <submittedName>
        <fullName evidence="3">Kinase-like protein</fullName>
    </submittedName>
</protein>
<keyword evidence="4" id="KW-1185">Reference proteome</keyword>
<keyword evidence="3" id="KW-0808">Transferase</keyword>
<feature type="domain" description="Protein kinase" evidence="2">
    <location>
        <begin position="636"/>
        <end position="952"/>
    </location>
</feature>
<dbReference type="PROSITE" id="PS00108">
    <property type="entry name" value="PROTEIN_KINASE_ST"/>
    <property type="match status" value="1"/>
</dbReference>
<dbReference type="Proteomes" id="UP000799424">
    <property type="component" value="Unassembled WGS sequence"/>
</dbReference>
<evidence type="ECO:0000259" key="2">
    <source>
        <dbReference type="PROSITE" id="PS50011"/>
    </source>
</evidence>
<dbReference type="EMBL" id="MU006235">
    <property type="protein sequence ID" value="KAF2821916.1"/>
    <property type="molecule type" value="Genomic_DNA"/>
</dbReference>
<dbReference type="InterPro" id="IPR011990">
    <property type="entry name" value="TPR-like_helical_dom_sf"/>
</dbReference>
<dbReference type="InterPro" id="IPR008271">
    <property type="entry name" value="Ser/Thr_kinase_AS"/>
</dbReference>
<dbReference type="Gene3D" id="1.25.40.10">
    <property type="entry name" value="Tetratricopeptide repeat domain"/>
    <property type="match status" value="2"/>
</dbReference>
<evidence type="ECO:0000313" key="3">
    <source>
        <dbReference type="EMBL" id="KAF2821916.1"/>
    </source>
</evidence>
<dbReference type="SMART" id="SM00220">
    <property type="entry name" value="S_TKc"/>
    <property type="match status" value="2"/>
</dbReference>
<accession>A0A6A6ZLY1</accession>
<organism evidence="3 4">
    <name type="scientific">Ophiobolus disseminans</name>
    <dbReference type="NCBI Taxonomy" id="1469910"/>
    <lineage>
        <taxon>Eukaryota</taxon>
        <taxon>Fungi</taxon>
        <taxon>Dikarya</taxon>
        <taxon>Ascomycota</taxon>
        <taxon>Pezizomycotina</taxon>
        <taxon>Dothideomycetes</taxon>
        <taxon>Pleosporomycetidae</taxon>
        <taxon>Pleosporales</taxon>
        <taxon>Pleosporineae</taxon>
        <taxon>Phaeosphaeriaceae</taxon>
        <taxon>Ophiobolus</taxon>
    </lineage>
</organism>
<feature type="compositionally biased region" description="Basic and acidic residues" evidence="1">
    <location>
        <begin position="7"/>
        <end position="21"/>
    </location>
</feature>
<evidence type="ECO:0000313" key="4">
    <source>
        <dbReference type="Proteomes" id="UP000799424"/>
    </source>
</evidence>
<reference evidence="3" key="1">
    <citation type="journal article" date="2020" name="Stud. Mycol.">
        <title>101 Dothideomycetes genomes: a test case for predicting lifestyles and emergence of pathogens.</title>
        <authorList>
            <person name="Haridas S."/>
            <person name="Albert R."/>
            <person name="Binder M."/>
            <person name="Bloem J."/>
            <person name="Labutti K."/>
            <person name="Salamov A."/>
            <person name="Andreopoulos B."/>
            <person name="Baker S."/>
            <person name="Barry K."/>
            <person name="Bills G."/>
            <person name="Bluhm B."/>
            <person name="Cannon C."/>
            <person name="Castanera R."/>
            <person name="Culley D."/>
            <person name="Daum C."/>
            <person name="Ezra D."/>
            <person name="Gonzalez J."/>
            <person name="Henrissat B."/>
            <person name="Kuo A."/>
            <person name="Liang C."/>
            <person name="Lipzen A."/>
            <person name="Lutzoni F."/>
            <person name="Magnuson J."/>
            <person name="Mondo S."/>
            <person name="Nolan M."/>
            <person name="Ohm R."/>
            <person name="Pangilinan J."/>
            <person name="Park H.-J."/>
            <person name="Ramirez L."/>
            <person name="Alfaro M."/>
            <person name="Sun H."/>
            <person name="Tritt A."/>
            <person name="Yoshinaga Y."/>
            <person name="Zwiers L.-H."/>
            <person name="Turgeon B."/>
            <person name="Goodwin S."/>
            <person name="Spatafora J."/>
            <person name="Crous P."/>
            <person name="Grigoriev I."/>
        </authorList>
    </citation>
    <scope>NUCLEOTIDE SEQUENCE</scope>
    <source>
        <strain evidence="3">CBS 113818</strain>
    </source>
</reference>
<dbReference type="OrthoDB" id="4062651at2759"/>
<proteinExistence type="predicted"/>
<evidence type="ECO:0000256" key="1">
    <source>
        <dbReference type="SAM" id="MobiDB-lite"/>
    </source>
</evidence>
<feature type="domain" description="Protein kinase" evidence="2">
    <location>
        <begin position="973"/>
        <end position="1296"/>
    </location>
</feature>
<dbReference type="PROSITE" id="PS50011">
    <property type="entry name" value="PROTEIN_KINASE_DOM"/>
    <property type="match status" value="3"/>
</dbReference>
<dbReference type="InterPro" id="IPR000719">
    <property type="entry name" value="Prot_kinase_dom"/>
</dbReference>
<gene>
    <name evidence="3" type="ORF">CC86DRAFT_470021</name>
</gene>
<dbReference type="PANTHER" id="PTHR37542:SF3">
    <property type="entry name" value="PRION-INHIBITION AND PROPAGATION HELO DOMAIN-CONTAINING PROTEIN"/>
    <property type="match status" value="1"/>
</dbReference>
<dbReference type="PANTHER" id="PTHR37542">
    <property type="entry name" value="HELO DOMAIN-CONTAINING PROTEIN-RELATED"/>
    <property type="match status" value="1"/>
</dbReference>
<keyword evidence="3" id="KW-0418">Kinase</keyword>
<dbReference type="CDD" id="cd00180">
    <property type="entry name" value="PKc"/>
    <property type="match status" value="1"/>
</dbReference>
<dbReference type="SUPFAM" id="SSF56112">
    <property type="entry name" value="Protein kinase-like (PK-like)"/>
    <property type="match status" value="3"/>
</dbReference>
<dbReference type="GO" id="GO:0005524">
    <property type="term" value="F:ATP binding"/>
    <property type="evidence" value="ECO:0007669"/>
    <property type="project" value="InterPro"/>
</dbReference>
<name>A0A6A6ZLY1_9PLEO</name>
<dbReference type="InterPro" id="IPR011009">
    <property type="entry name" value="Kinase-like_dom_sf"/>
</dbReference>
<dbReference type="Gene3D" id="1.10.510.10">
    <property type="entry name" value="Transferase(Phosphotransferase) domain 1"/>
    <property type="match status" value="3"/>
</dbReference>
<sequence length="1727" mass="197484">MPSSIMEVDKAMSTDRPHSRSLRDKIARKGIDNWKGQRFVPFYDLKLIVGATAVRDVIVECGIEIYRIDEAVQAVLNNGQRVFAILNVMGQERLILNFKEKDLYLDKPLDSGLPYSEQDLEDILAGSYREFFDQQWSFASPVFKADLHERSLPKKSILPFTAVVKAATQGYFAEASVVKIPSAHQEIFHTSSHEVELFQKKLKLTDTIEEDFHHEHHLLSMFRLLQHSNVVRLYAAFTFDKYPTLLFHKAQCDLKSYLAGNESIVLSEIETVEALYGLASALQRVHRYSIKDAPQRMTGCHFDLHPGNVLLQEGTFVLSDFGLSRLKYEVDGSKSYFKGGARDYYAPECQGWSGDWIHHDIGRPSDIWSMGCILAEVATFLQQGAEGVKNFRIARAIKNAVPSLCTYHDKGQSHEEVLAWLGNLESQGTASHILEGLVAIVRRMLSIEQSKRPDAQQVSADLFVLIQRYHYHKILKIYEPLLRGSDYGMNIEYERLIIWAQEVGLAHTEASENNPTWLVEPSTQVYYERIRVLLREIEENLDGQTQKTGEDALANPSNLRHHALRMSIDELWQTQPLHRIKSMNAKLETIILADMKGTDTSSETPHLVPYAQPQLLVAIRQAITATNSNRHSEGSFLVDQTILNGHTDWQRRWLSRAQETDVDQGLVHVLTELLTYEDSWINRLEELVARINSLVDLLSSDMFVNTFPVLRCNRFCHVPEEHAYGLIYEIPSDFVRGDSYHPLTLIDVIEKTYKRSKRPALGEVFKLAHTLAKSISSFHKAGWLHKSISPFNMVFFPANSESLSDSLATFRLIGFNYSRESDTGVFTVGPVEDEHTKEYRHPEYRKAAWTSRFREEFDYYSIGMVLLELGRWKSLFNMTKAEHLKRMSPNDLKMHLIDAEVIQLKSSMGSYYYNAVITCLQGFHSRERGLSSAEVWNAFDENVNTHTMSSYLRSSQPADVSGTELSATLSQAYGFISFLGLAQRLEVKFISNRWLRGLTILGNRGQGGQAVILEGAALAYKRFKRRGYDGKNMDFQEPVNELLTLTHAAIRNHPHVTQLKGLCWDFSDDNQVYPVLVFDMSVLGDLQHFMSGEKFQKMSLYDRLQLCVDVGLAIRDLHADGFVHGDIKPRNVIVFDKKPGYVAKVNDFGFTTRFRDERDSKAMPGSPIWRAPEWHDRSFSAAAAKKMDIFSWGLLCLSILADEASLEGVQSLQGWTRPTDQFISFDDRRCLKLNSLEAWKLDSLDLFIPMAALLINREADMTEETRSRLNAFFQSTLSIKPSRRNSDYDILMHLLDPVRSLYHIKRIEGALEEPQEQENFSILDSAPDLYIADFRLRLSIARELQSVVAEPIAPVVRRVSQQQAAMQLAICYRLGFGVTKDDGRASEILREWSLDSMRLTDAIEYFKHNVSYYSRLERATPFYKPKETAPGTYNHRSYYEDQGVLEEAERQYTQEIQALEDTVGPRHEICGVLKSFLGEILSWDRHKETSVVMKQVVGMRRAILGPDHPETWAGIEMLAVAYQHQDRMEEEEKILLEIIEPMLNTVDHQGTHRRGLRHAHYLAGSRKRQGRLDEAEEMYLFIIRESKERLGEYDEETLNRMAGLTSLYLDREGWAEVEQLLREFVESKRHSLGSNHPDFPAGIADWLRTAIWGCDLWDIDGVPPPQGVEIVRRVLGAEMAAVTFALLSAVDDADEPEAVGAFRHILGSHVSEDRLRRFLLERGIKYL</sequence>
<feature type="domain" description="Protein kinase" evidence="2">
    <location>
        <begin position="161"/>
        <end position="464"/>
    </location>
</feature>